<gene>
    <name evidence="1" type="ORF">BSF38_00029</name>
</gene>
<protein>
    <recommendedName>
        <fullName evidence="3">Plasmid related protein</fullName>
    </recommendedName>
</protein>
<dbReference type="EMBL" id="CP019082">
    <property type="protein sequence ID" value="APW58631.1"/>
    <property type="molecule type" value="Genomic_DNA"/>
</dbReference>
<reference evidence="2" key="1">
    <citation type="submission" date="2016-12" db="EMBL/GenBank/DDBJ databases">
        <title>Comparative genomics of four Isosphaeraceae planctomycetes: a common pool of plasmids and glycoside hydrolase genes.</title>
        <authorList>
            <person name="Ivanova A."/>
        </authorList>
    </citation>
    <scope>NUCLEOTIDE SEQUENCE [LARGE SCALE GENOMIC DNA]</scope>
    <source>
        <strain evidence="2">PX4</strain>
    </source>
</reference>
<sequence length="96" mass="10666">MIKIIFALNASKFPLGQLVITANAAGRLDTVAVHEALRRHASGDWGDVCPEDASENELSLKEGFRLLSIYGTGERRFWIITEADRSVTTVLMPEDY</sequence>
<organism evidence="1 2">
    <name type="scientific">Paludisphaera borealis</name>
    <dbReference type="NCBI Taxonomy" id="1387353"/>
    <lineage>
        <taxon>Bacteria</taxon>
        <taxon>Pseudomonadati</taxon>
        <taxon>Planctomycetota</taxon>
        <taxon>Planctomycetia</taxon>
        <taxon>Isosphaerales</taxon>
        <taxon>Isosphaeraceae</taxon>
        <taxon>Paludisphaera</taxon>
    </lineage>
</organism>
<keyword evidence="2" id="KW-1185">Reference proteome</keyword>
<dbReference type="Proteomes" id="UP000186309">
    <property type="component" value="Chromosome"/>
</dbReference>
<evidence type="ECO:0000313" key="1">
    <source>
        <dbReference type="EMBL" id="APW58631.1"/>
    </source>
</evidence>
<dbReference type="STRING" id="1387353.BSF38_00029"/>
<dbReference type="OrthoDB" id="5522207at2"/>
<dbReference type="RefSeq" id="WP_076342918.1">
    <property type="nucleotide sequence ID" value="NZ_CP019082.1"/>
</dbReference>
<evidence type="ECO:0008006" key="3">
    <source>
        <dbReference type="Google" id="ProtNLM"/>
    </source>
</evidence>
<accession>A0A1U7CI71</accession>
<evidence type="ECO:0000313" key="2">
    <source>
        <dbReference type="Proteomes" id="UP000186309"/>
    </source>
</evidence>
<proteinExistence type="predicted"/>
<dbReference type="KEGG" id="pbor:BSF38_00029"/>
<dbReference type="AlphaFoldDB" id="A0A1U7CI71"/>
<name>A0A1U7CI71_9BACT</name>